<proteinExistence type="predicted"/>
<dbReference type="AlphaFoldDB" id="A0AAU7ARW9"/>
<dbReference type="InterPro" id="IPR011020">
    <property type="entry name" value="HTTM-like"/>
</dbReference>
<evidence type="ECO:0000256" key="4">
    <source>
        <dbReference type="ARBA" id="ARBA00023136"/>
    </source>
</evidence>
<dbReference type="SMART" id="SM00752">
    <property type="entry name" value="HTTM"/>
    <property type="match status" value="1"/>
</dbReference>
<feature type="compositionally biased region" description="Low complexity" evidence="5">
    <location>
        <begin position="300"/>
        <end position="309"/>
    </location>
</feature>
<comment type="subcellular location">
    <subcellularLocation>
        <location evidence="1">Endomembrane system</location>
        <topology evidence="1">Multi-pass membrane protein</topology>
    </subcellularLocation>
</comment>
<sequence length="315" mass="33507">MIDRWLLRPSTAEHLAALRIGLFAVVLVRVLATDWRGLADDALLQPLGVAHVWSLVPHTALVVLALEAVVAVACVLAVVGVGARVAMPLAWCGFLLLSGLHTSQGKLMHNDVLLLVAALPVALGPAADAWVWRRRDAAPAEPRGTPTAYGFWTNLSIASVALVYGLAGLQKLRHSGPEWVFSDNLRNVLLGSTNGRDPGSIAHDLADAPSWALRTVAAATLLFELSFLLLLSHRIRRWGAFWALGAAGMHAGIGAAMGLDYTRWIAVDLIVLVPWATAFAVRFPAAGDGETDGRRRGRATRAPAARAPAVRPPTG</sequence>
<reference evidence="8" key="1">
    <citation type="submission" date="2022-12" db="EMBL/GenBank/DDBJ databases">
        <title>Paraconexibacter alkalitolerans sp. nov. and Baekduia alba sp. nov., isolated from soil and emended description of the genera Paraconexibacter (Chun et al., 2020) and Baekduia (An et al., 2020).</title>
        <authorList>
            <person name="Vieira S."/>
            <person name="Huber K.J."/>
            <person name="Geppert A."/>
            <person name="Wolf J."/>
            <person name="Neumann-Schaal M."/>
            <person name="Muesken M."/>
            <person name="Overmann J."/>
        </authorList>
    </citation>
    <scope>NUCLEOTIDE SEQUENCE</scope>
    <source>
        <strain evidence="8">AEG42_29</strain>
    </source>
</reference>
<evidence type="ECO:0000256" key="3">
    <source>
        <dbReference type="ARBA" id="ARBA00022989"/>
    </source>
</evidence>
<feature type="domain" description="HTTM-like" evidence="7">
    <location>
        <begin position="7"/>
        <end position="276"/>
    </location>
</feature>
<protein>
    <recommendedName>
        <fullName evidence="7">HTTM-like domain-containing protein</fullName>
    </recommendedName>
</protein>
<gene>
    <name evidence="8" type="ORF">DSM112329_01067</name>
</gene>
<evidence type="ECO:0000256" key="5">
    <source>
        <dbReference type="SAM" id="MobiDB-lite"/>
    </source>
</evidence>
<keyword evidence="3 6" id="KW-1133">Transmembrane helix</keyword>
<feature type="transmembrane region" description="Helical" evidence="6">
    <location>
        <begin position="211"/>
        <end position="231"/>
    </location>
</feature>
<feature type="region of interest" description="Disordered" evidence="5">
    <location>
        <begin position="288"/>
        <end position="315"/>
    </location>
</feature>
<name>A0AAU7ARW9_9ACTN</name>
<evidence type="ECO:0000256" key="1">
    <source>
        <dbReference type="ARBA" id="ARBA00004127"/>
    </source>
</evidence>
<accession>A0AAU7ARW9</accession>
<feature type="transmembrane region" description="Helical" evidence="6">
    <location>
        <begin position="52"/>
        <end position="78"/>
    </location>
</feature>
<feature type="transmembrane region" description="Helical" evidence="6">
    <location>
        <begin position="85"/>
        <end position="101"/>
    </location>
</feature>
<evidence type="ECO:0000313" key="8">
    <source>
        <dbReference type="EMBL" id="XAY04236.1"/>
    </source>
</evidence>
<feature type="transmembrane region" description="Helical" evidence="6">
    <location>
        <begin position="12"/>
        <end position="32"/>
    </location>
</feature>
<keyword evidence="4 6" id="KW-0472">Membrane</keyword>
<keyword evidence="2 6" id="KW-0812">Transmembrane</keyword>
<evidence type="ECO:0000256" key="6">
    <source>
        <dbReference type="SAM" id="Phobius"/>
    </source>
</evidence>
<feature type="transmembrane region" description="Helical" evidence="6">
    <location>
        <begin position="113"/>
        <end position="131"/>
    </location>
</feature>
<dbReference type="KEGG" id="parq:DSM112329_01067"/>
<feature type="transmembrane region" description="Helical" evidence="6">
    <location>
        <begin position="264"/>
        <end position="285"/>
    </location>
</feature>
<dbReference type="RefSeq" id="WP_354700779.1">
    <property type="nucleotide sequence ID" value="NZ_CP114014.1"/>
</dbReference>
<dbReference type="GO" id="GO:0012505">
    <property type="term" value="C:endomembrane system"/>
    <property type="evidence" value="ECO:0007669"/>
    <property type="project" value="UniProtKB-SubCell"/>
</dbReference>
<feature type="transmembrane region" description="Helical" evidence="6">
    <location>
        <begin position="238"/>
        <end position="258"/>
    </location>
</feature>
<dbReference type="EMBL" id="CP114014">
    <property type="protein sequence ID" value="XAY04236.1"/>
    <property type="molecule type" value="Genomic_DNA"/>
</dbReference>
<feature type="transmembrane region" description="Helical" evidence="6">
    <location>
        <begin position="151"/>
        <end position="169"/>
    </location>
</feature>
<evidence type="ECO:0000259" key="7">
    <source>
        <dbReference type="SMART" id="SM00752"/>
    </source>
</evidence>
<evidence type="ECO:0000256" key="2">
    <source>
        <dbReference type="ARBA" id="ARBA00022692"/>
    </source>
</evidence>
<organism evidence="8">
    <name type="scientific">Paraconexibacter sp. AEG42_29</name>
    <dbReference type="NCBI Taxonomy" id="2997339"/>
    <lineage>
        <taxon>Bacteria</taxon>
        <taxon>Bacillati</taxon>
        <taxon>Actinomycetota</taxon>
        <taxon>Thermoleophilia</taxon>
        <taxon>Solirubrobacterales</taxon>
        <taxon>Paraconexibacteraceae</taxon>
        <taxon>Paraconexibacter</taxon>
    </lineage>
</organism>